<dbReference type="InterPro" id="IPR000792">
    <property type="entry name" value="Tscrpt_reg_LuxR_C"/>
</dbReference>
<name>A0A6J4H823_9CHLR</name>
<dbReference type="SUPFAM" id="SSF52172">
    <property type="entry name" value="CheY-like"/>
    <property type="match status" value="1"/>
</dbReference>
<dbReference type="AlphaFoldDB" id="A0A6J4H823"/>
<dbReference type="InterPro" id="IPR016032">
    <property type="entry name" value="Sig_transdc_resp-reg_C-effctor"/>
</dbReference>
<evidence type="ECO:0000256" key="1">
    <source>
        <dbReference type="ARBA" id="ARBA00022553"/>
    </source>
</evidence>
<feature type="domain" description="HTH luxR-type" evidence="6">
    <location>
        <begin position="152"/>
        <end position="217"/>
    </location>
</feature>
<dbReference type="PROSITE" id="PS50043">
    <property type="entry name" value="HTH_LUXR_2"/>
    <property type="match status" value="1"/>
</dbReference>
<evidence type="ECO:0000259" key="7">
    <source>
        <dbReference type="PROSITE" id="PS50110"/>
    </source>
</evidence>
<dbReference type="Pfam" id="PF00072">
    <property type="entry name" value="Response_reg"/>
    <property type="match status" value="1"/>
</dbReference>
<dbReference type="InterPro" id="IPR011006">
    <property type="entry name" value="CheY-like_superfamily"/>
</dbReference>
<gene>
    <name evidence="8" type="ORF">AVDCRST_MAG77-97</name>
</gene>
<keyword evidence="3" id="KW-0238">DNA-binding</keyword>
<feature type="modified residue" description="4-aspartylphosphate" evidence="5">
    <location>
        <position position="60"/>
    </location>
</feature>
<dbReference type="CDD" id="cd06170">
    <property type="entry name" value="LuxR_C_like"/>
    <property type="match status" value="1"/>
</dbReference>
<keyword evidence="2" id="KW-0805">Transcription regulation</keyword>
<dbReference type="PROSITE" id="PS50110">
    <property type="entry name" value="RESPONSE_REGULATORY"/>
    <property type="match status" value="1"/>
</dbReference>
<reference evidence="8" key="1">
    <citation type="submission" date="2020-02" db="EMBL/GenBank/DDBJ databases">
        <authorList>
            <person name="Meier V. D."/>
        </authorList>
    </citation>
    <scope>NUCLEOTIDE SEQUENCE</scope>
    <source>
        <strain evidence="8">AVDCRST_MAG77</strain>
    </source>
</reference>
<dbReference type="Pfam" id="PF00196">
    <property type="entry name" value="GerE"/>
    <property type="match status" value="1"/>
</dbReference>
<dbReference type="SUPFAM" id="SSF46894">
    <property type="entry name" value="C-terminal effector domain of the bipartite response regulators"/>
    <property type="match status" value="1"/>
</dbReference>
<dbReference type="GO" id="GO:0003677">
    <property type="term" value="F:DNA binding"/>
    <property type="evidence" value="ECO:0007669"/>
    <property type="project" value="UniProtKB-KW"/>
</dbReference>
<dbReference type="PRINTS" id="PR00038">
    <property type="entry name" value="HTHLUXR"/>
</dbReference>
<organism evidence="8">
    <name type="scientific">uncultured Chloroflexota bacterium</name>
    <dbReference type="NCBI Taxonomy" id="166587"/>
    <lineage>
        <taxon>Bacteria</taxon>
        <taxon>Bacillati</taxon>
        <taxon>Chloroflexota</taxon>
        <taxon>environmental samples</taxon>
    </lineage>
</organism>
<dbReference type="InterPro" id="IPR039420">
    <property type="entry name" value="WalR-like"/>
</dbReference>
<dbReference type="Gene3D" id="3.40.50.2300">
    <property type="match status" value="1"/>
</dbReference>
<dbReference type="GO" id="GO:0006355">
    <property type="term" value="P:regulation of DNA-templated transcription"/>
    <property type="evidence" value="ECO:0007669"/>
    <property type="project" value="InterPro"/>
</dbReference>
<dbReference type="SMART" id="SM00421">
    <property type="entry name" value="HTH_LUXR"/>
    <property type="match status" value="1"/>
</dbReference>
<keyword evidence="1 5" id="KW-0597">Phosphoprotein</keyword>
<evidence type="ECO:0000256" key="5">
    <source>
        <dbReference type="PROSITE-ProRule" id="PRU00169"/>
    </source>
</evidence>
<sequence length="223" mass="23741">MAAGSARIRVVLADDHAIVREGIRLCLESMGDIEVVGEAEDGYGAVRLVAQLAPDVVVLDVSMPRLNGIEALRQIKRDHPRAAVIILSMHDSEAYVGQALHAGAAGYVLKRTGPQELAAAVRAAHAGDVYLHPAVARRVVAGYLQGGEVGAPQAPHDRLTPREREVLQLAAEGLTTREIAEQLVVSTKTAEHHRAGAMAKLDLHNQTELVKYAIRTGLIEAGG</sequence>
<dbReference type="InterPro" id="IPR001789">
    <property type="entry name" value="Sig_transdc_resp-reg_receiver"/>
</dbReference>
<evidence type="ECO:0000256" key="4">
    <source>
        <dbReference type="ARBA" id="ARBA00023163"/>
    </source>
</evidence>
<dbReference type="GO" id="GO:0000160">
    <property type="term" value="P:phosphorelay signal transduction system"/>
    <property type="evidence" value="ECO:0007669"/>
    <property type="project" value="InterPro"/>
</dbReference>
<feature type="domain" description="Response regulatory" evidence="7">
    <location>
        <begin position="9"/>
        <end position="125"/>
    </location>
</feature>
<evidence type="ECO:0000256" key="3">
    <source>
        <dbReference type="ARBA" id="ARBA00023125"/>
    </source>
</evidence>
<dbReference type="PANTHER" id="PTHR43214:SF41">
    <property type="entry name" value="NITRATE_NITRITE RESPONSE REGULATOR PROTEIN NARP"/>
    <property type="match status" value="1"/>
</dbReference>
<keyword evidence="4" id="KW-0804">Transcription</keyword>
<protein>
    <submittedName>
        <fullName evidence="8">Two-component transcriptional response regulator, LuxR family</fullName>
    </submittedName>
</protein>
<dbReference type="CDD" id="cd17535">
    <property type="entry name" value="REC_NarL-like"/>
    <property type="match status" value="1"/>
</dbReference>
<dbReference type="InterPro" id="IPR058245">
    <property type="entry name" value="NreC/VraR/RcsB-like_REC"/>
</dbReference>
<evidence type="ECO:0000259" key="6">
    <source>
        <dbReference type="PROSITE" id="PS50043"/>
    </source>
</evidence>
<dbReference type="SMART" id="SM00448">
    <property type="entry name" value="REC"/>
    <property type="match status" value="1"/>
</dbReference>
<dbReference type="PANTHER" id="PTHR43214">
    <property type="entry name" value="TWO-COMPONENT RESPONSE REGULATOR"/>
    <property type="match status" value="1"/>
</dbReference>
<evidence type="ECO:0000313" key="8">
    <source>
        <dbReference type="EMBL" id="CAA9214023.1"/>
    </source>
</evidence>
<accession>A0A6J4H823</accession>
<proteinExistence type="predicted"/>
<dbReference type="EMBL" id="CADCTC010000008">
    <property type="protein sequence ID" value="CAA9214023.1"/>
    <property type="molecule type" value="Genomic_DNA"/>
</dbReference>
<evidence type="ECO:0000256" key="2">
    <source>
        <dbReference type="ARBA" id="ARBA00023015"/>
    </source>
</evidence>